<dbReference type="RefSeq" id="WP_188544473.1">
    <property type="nucleotide sequence ID" value="NZ_BMCU01000002.1"/>
</dbReference>
<evidence type="ECO:0000313" key="1">
    <source>
        <dbReference type="EMBL" id="GGG04345.1"/>
    </source>
</evidence>
<comment type="caution">
    <text evidence="1">The sequence shown here is derived from an EMBL/GenBank/DDBJ whole genome shotgun (WGS) entry which is preliminary data.</text>
</comment>
<reference evidence="1" key="2">
    <citation type="submission" date="2020-09" db="EMBL/GenBank/DDBJ databases">
        <authorList>
            <person name="Sun Q."/>
            <person name="Sedlacek I."/>
        </authorList>
    </citation>
    <scope>NUCLEOTIDE SEQUENCE</scope>
    <source>
        <strain evidence="1">CCM 7905</strain>
    </source>
</reference>
<dbReference type="Proteomes" id="UP000654257">
    <property type="component" value="Unassembled WGS sequence"/>
</dbReference>
<keyword evidence="2" id="KW-1185">Reference proteome</keyword>
<dbReference type="AlphaFoldDB" id="A0A917FTS0"/>
<name>A0A917FTS0_9NOCA</name>
<reference evidence="1" key="1">
    <citation type="journal article" date="2014" name="Int. J. Syst. Evol. Microbiol.">
        <title>Complete genome sequence of Corynebacterium casei LMG S-19264T (=DSM 44701T), isolated from a smear-ripened cheese.</title>
        <authorList>
            <consortium name="US DOE Joint Genome Institute (JGI-PGF)"/>
            <person name="Walter F."/>
            <person name="Albersmeier A."/>
            <person name="Kalinowski J."/>
            <person name="Ruckert C."/>
        </authorList>
    </citation>
    <scope>NUCLEOTIDE SEQUENCE</scope>
    <source>
        <strain evidence="1">CCM 7905</strain>
    </source>
</reference>
<organism evidence="1 2">
    <name type="scientific">Rhodococcoides trifolii</name>
    <dbReference type="NCBI Taxonomy" id="908250"/>
    <lineage>
        <taxon>Bacteria</taxon>
        <taxon>Bacillati</taxon>
        <taxon>Actinomycetota</taxon>
        <taxon>Actinomycetes</taxon>
        <taxon>Mycobacteriales</taxon>
        <taxon>Nocardiaceae</taxon>
        <taxon>Rhodococcoides</taxon>
    </lineage>
</organism>
<sequence length="118" mass="12800">MGLPWVRLDTNINTHDKVLTLLDGGSKGKQAGFVYCMSIAYAAGHGTDGVIKRAALPFIHGTQADAKLLVMAELWECVEGGYRIKNWGNRNVVGATQQVLSDIRSEAGKKGAQARWDN</sequence>
<dbReference type="EMBL" id="BMCU01000002">
    <property type="protein sequence ID" value="GGG04345.1"/>
    <property type="molecule type" value="Genomic_DNA"/>
</dbReference>
<evidence type="ECO:0000313" key="2">
    <source>
        <dbReference type="Proteomes" id="UP000654257"/>
    </source>
</evidence>
<gene>
    <name evidence="1" type="ORF">GCM10007304_18070</name>
</gene>
<protein>
    <submittedName>
        <fullName evidence="1">Uncharacterized protein</fullName>
    </submittedName>
</protein>
<accession>A0A917FTS0</accession>
<proteinExistence type="predicted"/>